<protein>
    <submittedName>
        <fullName evidence="8">T-box transcription factor TBX15</fullName>
    </submittedName>
</protein>
<sequence length="383" mass="43476">MLSPNAEAFQIENLLGLKTTERTGEETCTASENTVRNICLSSAASGGIQCIHPARQTVHETSNRGQISVELCHSDLWHAFHNLGTEMIITKTGRRMFPAIRVRIQGLESKKRYKVYLDFQQQDKHKYRYVYHSSKWMVSGSGETMVPNQVHHHPDSPLDSSHLTSQVVSFERIKLTNSDKMRAGQISLVSMQKFIPRIHVESVTLDQTPGEPEKEHFVAIFPQTSFIAVTAYQNQEITRLKIARNPFAKGFREAGKNRSSLEAMMESYGLHVDGSGSFDMNSLLGRRVLKRSAHQRGDTNTSECEGEYMKSILYPYTYIQRPIPVLTMDPSLNLPGYIKVEAPDIYSSDAYSNSCQQTDEPYAFHPDTFKQQRLEQWKTCVSS</sequence>
<accession>A0A210Q2N2</accession>
<evidence type="ECO:0000256" key="3">
    <source>
        <dbReference type="ARBA" id="ARBA00023125"/>
    </source>
</evidence>
<dbReference type="InterPro" id="IPR046360">
    <property type="entry name" value="T-box_DNA-bd"/>
</dbReference>
<keyword evidence="9" id="KW-1185">Reference proteome</keyword>
<dbReference type="OrthoDB" id="7442607at2759"/>
<organism evidence="8 9">
    <name type="scientific">Mizuhopecten yessoensis</name>
    <name type="common">Japanese scallop</name>
    <name type="synonym">Patinopecten yessoensis</name>
    <dbReference type="NCBI Taxonomy" id="6573"/>
    <lineage>
        <taxon>Eukaryota</taxon>
        <taxon>Metazoa</taxon>
        <taxon>Spiralia</taxon>
        <taxon>Lophotrochozoa</taxon>
        <taxon>Mollusca</taxon>
        <taxon>Bivalvia</taxon>
        <taxon>Autobranchia</taxon>
        <taxon>Pteriomorphia</taxon>
        <taxon>Pectinida</taxon>
        <taxon>Pectinoidea</taxon>
        <taxon>Pectinidae</taxon>
        <taxon>Mizuhopecten</taxon>
    </lineage>
</organism>
<dbReference type="GO" id="GO:0045893">
    <property type="term" value="P:positive regulation of DNA-templated transcription"/>
    <property type="evidence" value="ECO:0007669"/>
    <property type="project" value="InterPro"/>
</dbReference>
<name>A0A210Q2N2_MIZYE</name>
<evidence type="ECO:0000256" key="1">
    <source>
        <dbReference type="ARBA" id="ARBA00004123"/>
    </source>
</evidence>
<comment type="subcellular location">
    <subcellularLocation>
        <location evidence="1 6">Nucleus</location>
    </subcellularLocation>
</comment>
<evidence type="ECO:0000256" key="2">
    <source>
        <dbReference type="ARBA" id="ARBA00023015"/>
    </source>
</evidence>
<keyword evidence="5 6" id="KW-0539">Nucleus</keyword>
<keyword evidence="3 6" id="KW-0238">DNA-binding</keyword>
<dbReference type="GO" id="GO:0000981">
    <property type="term" value="F:DNA-binding transcription factor activity, RNA polymerase II-specific"/>
    <property type="evidence" value="ECO:0007669"/>
    <property type="project" value="TreeGrafter"/>
</dbReference>
<evidence type="ECO:0000256" key="5">
    <source>
        <dbReference type="ARBA" id="ARBA00023242"/>
    </source>
</evidence>
<dbReference type="GO" id="GO:0005634">
    <property type="term" value="C:nucleus"/>
    <property type="evidence" value="ECO:0007669"/>
    <property type="project" value="UniProtKB-SubCell"/>
</dbReference>
<comment type="caution">
    <text evidence="6">Lacks conserved residue(s) required for the propagation of feature annotation.</text>
</comment>
<proteinExistence type="predicted"/>
<dbReference type="EMBL" id="NEDP02005182">
    <property type="protein sequence ID" value="OWF43000.1"/>
    <property type="molecule type" value="Genomic_DNA"/>
</dbReference>
<dbReference type="PRINTS" id="PR00937">
    <property type="entry name" value="TBOX"/>
</dbReference>
<dbReference type="PANTHER" id="PTHR11267:SF181">
    <property type="entry name" value="OPTOMOTOR-BLIND PROTEIN"/>
    <property type="match status" value="1"/>
</dbReference>
<gene>
    <name evidence="8" type="ORF">KP79_PYT01971</name>
</gene>
<keyword evidence="2" id="KW-0805">Transcription regulation</keyword>
<dbReference type="SUPFAM" id="SSF49417">
    <property type="entry name" value="p53-like transcription factors"/>
    <property type="match status" value="1"/>
</dbReference>
<dbReference type="InterPro" id="IPR018186">
    <property type="entry name" value="TF_T-box_CS"/>
</dbReference>
<evidence type="ECO:0000259" key="7">
    <source>
        <dbReference type="PROSITE" id="PS50252"/>
    </source>
</evidence>
<dbReference type="GO" id="GO:0000785">
    <property type="term" value="C:chromatin"/>
    <property type="evidence" value="ECO:0007669"/>
    <property type="project" value="TreeGrafter"/>
</dbReference>
<dbReference type="PROSITE" id="PS50252">
    <property type="entry name" value="TBOX_3"/>
    <property type="match status" value="1"/>
</dbReference>
<keyword evidence="4" id="KW-0804">Transcription</keyword>
<dbReference type="InterPro" id="IPR008967">
    <property type="entry name" value="p53-like_TF_DNA-bd_sf"/>
</dbReference>
<reference evidence="8 9" key="1">
    <citation type="journal article" date="2017" name="Nat. Ecol. Evol.">
        <title>Scallop genome provides insights into evolution of bilaterian karyotype and development.</title>
        <authorList>
            <person name="Wang S."/>
            <person name="Zhang J."/>
            <person name="Jiao W."/>
            <person name="Li J."/>
            <person name="Xun X."/>
            <person name="Sun Y."/>
            <person name="Guo X."/>
            <person name="Huan P."/>
            <person name="Dong B."/>
            <person name="Zhang L."/>
            <person name="Hu X."/>
            <person name="Sun X."/>
            <person name="Wang J."/>
            <person name="Zhao C."/>
            <person name="Wang Y."/>
            <person name="Wang D."/>
            <person name="Huang X."/>
            <person name="Wang R."/>
            <person name="Lv J."/>
            <person name="Li Y."/>
            <person name="Zhang Z."/>
            <person name="Liu B."/>
            <person name="Lu W."/>
            <person name="Hui Y."/>
            <person name="Liang J."/>
            <person name="Zhou Z."/>
            <person name="Hou R."/>
            <person name="Li X."/>
            <person name="Liu Y."/>
            <person name="Li H."/>
            <person name="Ning X."/>
            <person name="Lin Y."/>
            <person name="Zhao L."/>
            <person name="Xing Q."/>
            <person name="Dou J."/>
            <person name="Li Y."/>
            <person name="Mao J."/>
            <person name="Guo H."/>
            <person name="Dou H."/>
            <person name="Li T."/>
            <person name="Mu C."/>
            <person name="Jiang W."/>
            <person name="Fu Q."/>
            <person name="Fu X."/>
            <person name="Miao Y."/>
            <person name="Liu J."/>
            <person name="Yu Q."/>
            <person name="Li R."/>
            <person name="Liao H."/>
            <person name="Li X."/>
            <person name="Kong Y."/>
            <person name="Jiang Z."/>
            <person name="Chourrout D."/>
            <person name="Li R."/>
            <person name="Bao Z."/>
        </authorList>
    </citation>
    <scope>NUCLEOTIDE SEQUENCE [LARGE SCALE GENOMIC DNA]</scope>
    <source>
        <strain evidence="8 9">PY_sf001</strain>
    </source>
</reference>
<dbReference type="Pfam" id="PF00907">
    <property type="entry name" value="T-box"/>
    <property type="match status" value="1"/>
</dbReference>
<dbReference type="GO" id="GO:0000978">
    <property type="term" value="F:RNA polymerase II cis-regulatory region sequence-specific DNA binding"/>
    <property type="evidence" value="ECO:0007669"/>
    <property type="project" value="InterPro"/>
</dbReference>
<evidence type="ECO:0000256" key="4">
    <source>
        <dbReference type="ARBA" id="ARBA00023163"/>
    </source>
</evidence>
<comment type="caution">
    <text evidence="8">The sequence shown here is derived from an EMBL/GenBank/DDBJ whole genome shotgun (WGS) entry which is preliminary data.</text>
</comment>
<dbReference type="PROSITE" id="PS01283">
    <property type="entry name" value="TBOX_1"/>
    <property type="match status" value="1"/>
</dbReference>
<dbReference type="AlphaFoldDB" id="A0A210Q2N2"/>
<dbReference type="Gene3D" id="2.60.40.820">
    <property type="entry name" value="Transcription factor, T-box"/>
    <property type="match status" value="1"/>
</dbReference>
<dbReference type="GO" id="GO:0001708">
    <property type="term" value="P:cell fate specification"/>
    <property type="evidence" value="ECO:0007669"/>
    <property type="project" value="TreeGrafter"/>
</dbReference>
<dbReference type="STRING" id="6573.A0A210Q2N2"/>
<dbReference type="SMART" id="SM00425">
    <property type="entry name" value="TBOX"/>
    <property type="match status" value="1"/>
</dbReference>
<dbReference type="InterPro" id="IPR001699">
    <property type="entry name" value="TF_T-box"/>
</dbReference>
<evidence type="ECO:0000256" key="6">
    <source>
        <dbReference type="PROSITE-ProRule" id="PRU00201"/>
    </source>
</evidence>
<feature type="domain" description="T-box" evidence="7">
    <location>
        <begin position="71"/>
        <end position="253"/>
    </location>
</feature>
<evidence type="ECO:0000313" key="9">
    <source>
        <dbReference type="Proteomes" id="UP000242188"/>
    </source>
</evidence>
<dbReference type="PANTHER" id="PTHR11267">
    <property type="entry name" value="T-BOX PROTEIN-RELATED"/>
    <property type="match status" value="1"/>
</dbReference>
<dbReference type="InterPro" id="IPR036960">
    <property type="entry name" value="T-box_sf"/>
</dbReference>
<dbReference type="Proteomes" id="UP000242188">
    <property type="component" value="Unassembled WGS sequence"/>
</dbReference>
<evidence type="ECO:0000313" key="8">
    <source>
        <dbReference type="EMBL" id="OWF43000.1"/>
    </source>
</evidence>